<feature type="compositionally biased region" description="Low complexity" evidence="1">
    <location>
        <begin position="474"/>
        <end position="511"/>
    </location>
</feature>
<sequence>MADKPKKRHVVPIALVVDPSPASDSLIAPYAQAVISALQALHPTHQLLLTCVTPSSHASPLNPFLPPAAFLSALPSYTRRPARPASTLWRSTTGLLRAIRLARSRIVEGSLAGAGGEGRGQLPKYVVVISATDVDNMGGDEVWLEDDDQGESWESFAKSFTKGQHCTTLFSLISLGYTPNLETFWKESSGRFPANLIYNSLAPPPNPGFSFPVLSPSHAAFLIGFYNQHASRPAPQPQSGAPSPAAAGANKRTAPPDPAAAANKKPKPNPSGAAVSPHLGNANLAGVKQQQPTPPNPSRTPNHPQPSPRLVPNRSPSMPTVPANLTNETLQQYIADMQAAAARSGQPPPTAADIQAAALAAYARANGSRAPGSTGPPSANLPVPPHGQQQQQQQQQTTPRQMTQQQLNGLPQIPPDMKAKIEVHLETIRKKVERGELTQEQAGQQVKRLQEMANQHRYQLAQQQKAAERINGALGQAQAQAQGPPQHGQGQGLGLNIPLAPGLQTPQLAPAQPLPPLQPQPQHPPQQQQQQQQQARKEPERPRTVWRGPISWALTEVSGTTAEYTMFCQAVPMQQSAIRDLADVKFPQSWRISSLVQIKMAALQELANKHTLPAMSLSAIPSESLPDELRKKQLAAPGGHANEALYGMFAQSMEMRGHCGVARFSGTPHGLVLIPVPQQNKLLALVFTKIPLPEAWLQDSKASATSSTSTPHQRAHSAQQQQQSAPPPPPPPLQPVRPNSAQSGMFSSPIQPPYQMPHLSPSLQAQAAPPSSFAGALPPAPFNVGGAPLQQQQQQQNFQLQPPPMQQQQQAPQQQAQPQTFPEGGVAGMDFAELQRLLGAEQFAQIMSGI</sequence>
<dbReference type="OrthoDB" id="124855at2759"/>
<feature type="compositionally biased region" description="Polar residues" evidence="1">
    <location>
        <begin position="739"/>
        <end position="749"/>
    </location>
</feature>
<feature type="region of interest" description="Disordered" evidence="1">
    <location>
        <begin position="230"/>
        <end position="323"/>
    </location>
</feature>
<gene>
    <name evidence="2" type="ORF">RHOBADRAFT_50877</name>
</gene>
<dbReference type="OMA" id="EQFAQIM"/>
<feature type="compositionally biased region" description="Pro residues" evidence="1">
    <location>
        <begin position="512"/>
        <end position="524"/>
    </location>
</feature>
<feature type="region of interest" description="Disordered" evidence="1">
    <location>
        <begin position="701"/>
        <end position="826"/>
    </location>
</feature>
<feature type="compositionally biased region" description="Low complexity" evidence="1">
    <location>
        <begin position="525"/>
        <end position="534"/>
    </location>
</feature>
<name>A0A194SCU1_RHOGW</name>
<feature type="compositionally biased region" description="Low complexity" evidence="1">
    <location>
        <begin position="788"/>
        <end position="819"/>
    </location>
</feature>
<feature type="compositionally biased region" description="Low complexity" evidence="1">
    <location>
        <begin position="237"/>
        <end position="249"/>
    </location>
</feature>
<feature type="compositionally biased region" description="Pro residues" evidence="1">
    <location>
        <begin position="292"/>
        <end position="309"/>
    </location>
</feature>
<feature type="compositionally biased region" description="Pro residues" evidence="1">
    <location>
        <begin position="725"/>
        <end position="735"/>
    </location>
</feature>
<dbReference type="STRING" id="578459.A0A194SCU1"/>
<evidence type="ECO:0000313" key="3">
    <source>
        <dbReference type="Proteomes" id="UP000053890"/>
    </source>
</evidence>
<feature type="region of interest" description="Disordered" evidence="1">
    <location>
        <begin position="474"/>
        <end position="548"/>
    </location>
</feature>
<accession>A0A194SCU1</accession>
<dbReference type="Proteomes" id="UP000053890">
    <property type="component" value="Unassembled WGS sequence"/>
</dbReference>
<dbReference type="AlphaFoldDB" id="A0A194SCU1"/>
<dbReference type="RefSeq" id="XP_018274456.1">
    <property type="nucleotide sequence ID" value="XM_018415537.1"/>
</dbReference>
<feature type="compositionally biased region" description="Low complexity" evidence="1">
    <location>
        <begin position="388"/>
        <end position="406"/>
    </location>
</feature>
<feature type="region of interest" description="Disordered" evidence="1">
    <location>
        <begin position="365"/>
        <end position="414"/>
    </location>
</feature>
<feature type="compositionally biased region" description="Polar residues" evidence="1">
    <location>
        <begin position="314"/>
        <end position="323"/>
    </location>
</feature>
<evidence type="ECO:0008006" key="4">
    <source>
        <dbReference type="Google" id="ProtNLM"/>
    </source>
</evidence>
<evidence type="ECO:0000313" key="2">
    <source>
        <dbReference type="EMBL" id="KPV78407.1"/>
    </source>
</evidence>
<keyword evidence="3" id="KW-1185">Reference proteome</keyword>
<feature type="compositionally biased region" description="Low complexity" evidence="1">
    <location>
        <begin position="701"/>
        <end position="724"/>
    </location>
</feature>
<evidence type="ECO:0000256" key="1">
    <source>
        <dbReference type="SAM" id="MobiDB-lite"/>
    </source>
</evidence>
<proteinExistence type="predicted"/>
<organism evidence="2 3">
    <name type="scientific">Rhodotorula graminis (strain WP1)</name>
    <dbReference type="NCBI Taxonomy" id="578459"/>
    <lineage>
        <taxon>Eukaryota</taxon>
        <taxon>Fungi</taxon>
        <taxon>Dikarya</taxon>
        <taxon>Basidiomycota</taxon>
        <taxon>Pucciniomycotina</taxon>
        <taxon>Microbotryomycetes</taxon>
        <taxon>Sporidiobolales</taxon>
        <taxon>Sporidiobolaceae</taxon>
        <taxon>Rhodotorula</taxon>
    </lineage>
</organism>
<protein>
    <recommendedName>
        <fullName evidence="4">Mediator of RNA polymerase II transcription subunit 25</fullName>
    </recommendedName>
</protein>
<dbReference type="EMBL" id="KQ474073">
    <property type="protein sequence ID" value="KPV78407.1"/>
    <property type="molecule type" value="Genomic_DNA"/>
</dbReference>
<reference evidence="2 3" key="1">
    <citation type="journal article" date="2015" name="Front. Microbiol.">
        <title>Genome sequence of the plant growth promoting endophytic yeast Rhodotorula graminis WP1.</title>
        <authorList>
            <person name="Firrincieli A."/>
            <person name="Otillar R."/>
            <person name="Salamov A."/>
            <person name="Schmutz J."/>
            <person name="Khan Z."/>
            <person name="Redman R.S."/>
            <person name="Fleck N.D."/>
            <person name="Lindquist E."/>
            <person name="Grigoriev I.V."/>
            <person name="Doty S.L."/>
        </authorList>
    </citation>
    <scope>NUCLEOTIDE SEQUENCE [LARGE SCALE GENOMIC DNA]</scope>
    <source>
        <strain evidence="2 3">WP1</strain>
    </source>
</reference>
<dbReference type="GeneID" id="28975985"/>